<reference evidence="1 2" key="1">
    <citation type="journal article" date="2012" name="J. Bacteriol.">
        <title>Complete Genome Sequence of Borrelia crocidurae.</title>
        <authorList>
            <person name="Elbir H."/>
            <person name="Gimenez G."/>
            <person name="Robert C."/>
            <person name="Bergstrom S."/>
            <person name="Cutler S."/>
            <person name="Raoult D."/>
            <person name="Drancourt M."/>
        </authorList>
    </citation>
    <scope>NUCLEOTIDE SEQUENCE [LARGE SCALE GENOMIC DNA]</scope>
    <source>
        <strain evidence="1 2">Achema</strain>
        <plasmid evidence="2">unnamed9</plasmid>
    </source>
</reference>
<dbReference type="AlphaFoldDB" id="I0FEC0"/>
<dbReference type="EMBL" id="CP003435">
    <property type="protein sequence ID" value="AFI31826.1"/>
    <property type="molecule type" value="Genomic_DNA"/>
</dbReference>
<proteinExistence type="predicted"/>
<keyword evidence="1" id="KW-0614">Plasmid</keyword>
<sequence length="184" mass="21503">MVFKNKELKYSILFKSNLSISDIAKVLGVRESTVLKAKINILGEVASDLNHFDTNSCLNFDLDALARDATCQAYMLEKERDSFYKSFYKVANSYINSHLKYKHIVINSDLKRLISLNEEILNLTKYIDNNDDKDLCKKLRLDLRYKIYKKNRLSKKIILNEMKEDYGCLLKLKKIFNSKGLKLE</sequence>
<gene>
    <name evidence="1" type="ordered locus">Q7M_1118</name>
</gene>
<evidence type="ECO:0000313" key="2">
    <source>
        <dbReference type="Proteomes" id="UP000005212"/>
    </source>
</evidence>
<dbReference type="RefSeq" id="WP_014683199.1">
    <property type="nucleotide sequence ID" value="NC_017778.1"/>
</dbReference>
<evidence type="ECO:0000313" key="1">
    <source>
        <dbReference type="EMBL" id="AFI31826.1"/>
    </source>
</evidence>
<reference evidence="2" key="2">
    <citation type="submission" date="2012-03" db="EMBL/GenBank/DDBJ databases">
        <title>Complete genome sequence of Borrelia crocidurae.</title>
        <authorList>
            <person name="Elbir H."/>
            <person name="Gimenez G."/>
            <person name="Robert C."/>
            <person name="Raoult D."/>
            <person name="Drancourt M."/>
        </authorList>
    </citation>
    <scope>NUCLEOTIDE SEQUENCE [LARGE SCALE GENOMIC DNA]</scope>
    <source>
        <strain evidence="2">Achema</strain>
        <plasmid evidence="2">unnamed9</plasmid>
    </source>
</reference>
<organism evidence="1 2">
    <name type="scientific">Borrelia crocidurae (strain Achema)</name>
    <dbReference type="NCBI Taxonomy" id="1155096"/>
    <lineage>
        <taxon>Bacteria</taxon>
        <taxon>Pseudomonadati</taxon>
        <taxon>Spirochaetota</taxon>
        <taxon>Spirochaetia</taxon>
        <taxon>Spirochaetales</taxon>
        <taxon>Borreliaceae</taxon>
        <taxon>Borrelia</taxon>
    </lineage>
</organism>
<name>I0FEC0_BORCA</name>
<protein>
    <submittedName>
        <fullName evidence="1">Uncharacterized protein</fullName>
    </submittedName>
</protein>
<dbReference type="KEGG" id="bcw:Q7M_1118"/>
<geneLocation type="plasmid" evidence="2">
    <name>unnamed9</name>
</geneLocation>
<accession>I0FEC0</accession>
<dbReference type="Proteomes" id="UP000005212">
    <property type="component" value="Plasmid unnamed9"/>
</dbReference>
<dbReference type="HOGENOM" id="CLU_1465551_0_0_12"/>
<dbReference type="PATRIC" id="fig|1155096.3.peg.1050"/>